<gene>
    <name evidence="4" type="ORF">V6255_11535</name>
</gene>
<evidence type="ECO:0000256" key="1">
    <source>
        <dbReference type="SAM" id="MobiDB-lite"/>
    </source>
</evidence>
<dbReference type="SUPFAM" id="SSF49899">
    <property type="entry name" value="Concanavalin A-like lectins/glucanases"/>
    <property type="match status" value="2"/>
</dbReference>
<keyword evidence="4" id="KW-0456">Lyase</keyword>
<evidence type="ECO:0000313" key="5">
    <source>
        <dbReference type="Proteomes" id="UP001366060"/>
    </source>
</evidence>
<dbReference type="GO" id="GO:0016829">
    <property type="term" value="F:lyase activity"/>
    <property type="evidence" value="ECO:0007669"/>
    <property type="project" value="UniProtKB-KW"/>
</dbReference>
<dbReference type="RefSeq" id="WP_341628300.1">
    <property type="nucleotide sequence ID" value="NZ_JBAKBA010000025.1"/>
</dbReference>
<dbReference type="InterPro" id="IPR014895">
    <property type="entry name" value="Alginate_lyase_2"/>
</dbReference>
<dbReference type="Gene3D" id="2.60.120.200">
    <property type="match status" value="2"/>
</dbReference>
<evidence type="ECO:0000259" key="3">
    <source>
        <dbReference type="Pfam" id="PF08787"/>
    </source>
</evidence>
<evidence type="ECO:0000256" key="2">
    <source>
        <dbReference type="SAM" id="SignalP"/>
    </source>
</evidence>
<feature type="domain" description="Alginate lyase 2" evidence="3">
    <location>
        <begin position="336"/>
        <end position="614"/>
    </location>
</feature>
<feature type="chain" id="PRO_5046317141" evidence="2">
    <location>
        <begin position="20"/>
        <end position="614"/>
    </location>
</feature>
<keyword evidence="2" id="KW-0732">Signal</keyword>
<dbReference type="Pfam" id="PF08787">
    <property type="entry name" value="Alginate_lyase2"/>
    <property type="match status" value="2"/>
</dbReference>
<reference evidence="4 5" key="1">
    <citation type="submission" date="2024-02" db="EMBL/GenBank/DDBJ databases">
        <title>Bacteria isolated from the canopy kelp, Nereocystis luetkeana.</title>
        <authorList>
            <person name="Pfister C.A."/>
            <person name="Younker I.T."/>
            <person name="Light S.H."/>
        </authorList>
    </citation>
    <scope>NUCLEOTIDE SEQUENCE [LARGE SCALE GENOMIC DNA]</scope>
    <source>
        <strain evidence="4 5">TI.2.07</strain>
    </source>
</reference>
<evidence type="ECO:0000313" key="4">
    <source>
        <dbReference type="EMBL" id="MEL0659770.1"/>
    </source>
</evidence>
<feature type="domain" description="Alginate lyase 2" evidence="3">
    <location>
        <begin position="96"/>
        <end position="309"/>
    </location>
</feature>
<dbReference type="EMBL" id="JBAKBA010000025">
    <property type="protein sequence ID" value="MEL0659770.1"/>
    <property type="molecule type" value="Genomic_DNA"/>
</dbReference>
<dbReference type="Proteomes" id="UP001366060">
    <property type="component" value="Unassembled WGS sequence"/>
</dbReference>
<feature type="signal peptide" evidence="2">
    <location>
        <begin position="1"/>
        <end position="19"/>
    </location>
</feature>
<proteinExistence type="predicted"/>
<feature type="region of interest" description="Disordered" evidence="1">
    <location>
        <begin position="21"/>
        <end position="48"/>
    </location>
</feature>
<organism evidence="4 5">
    <name type="scientific">Psychromonas arctica</name>
    <dbReference type="NCBI Taxonomy" id="168275"/>
    <lineage>
        <taxon>Bacteria</taxon>
        <taxon>Pseudomonadati</taxon>
        <taxon>Pseudomonadota</taxon>
        <taxon>Gammaproteobacteria</taxon>
        <taxon>Alteromonadales</taxon>
        <taxon>Psychromonadaceae</taxon>
        <taxon>Psychromonas</taxon>
    </lineage>
</organism>
<keyword evidence="5" id="KW-1185">Reference proteome</keyword>
<dbReference type="PROSITE" id="PS51257">
    <property type="entry name" value="PROKAR_LIPOPROTEIN"/>
    <property type="match status" value="1"/>
</dbReference>
<accession>A0ABU9HDA1</accession>
<feature type="compositionally biased region" description="Low complexity" evidence="1">
    <location>
        <begin position="25"/>
        <end position="43"/>
    </location>
</feature>
<comment type="caution">
    <text evidence="4">The sequence shown here is derived from an EMBL/GenBank/DDBJ whole genome shotgun (WGS) entry which is preliminary data.</text>
</comment>
<sequence length="614" mass="67959">MKYKLTSTLLLTLLLSACGGGGGSSSDSSSTDTNSTNIGSTDSESSVEYTGVPYDYSQYVDALDNANLQQTDLSDCTDDDINNTCSKSDVVDAGEYEGYDSEYFYIDTDSGWLTFEMEGDSNRAELRFTENFLTNSADTKYTLTADILPISPSTSVANSTDGEEITLLQVHNKGTAGVTDNSVLSHPLLRVVWDGENRTDDATGNSYNNAYWAIIKTNAYECKNESNPNYNNNCPDSYDFYYLSDYDANSPTNFEVIVGNETLIINVDNSNKVNIDISYWSELYSYFKAGVYNQYTNGNSVVQFKAITYSESDYNDETTSLDMNALDPDLPPSDNFDLSTWNLSVPIDNGEGDGYAKATTITVEELNDGYELEDYFWTNKIDGGMVFRDYIGGARTSSGTSYSRTEFREMLRGENTRINTQGVNENNWVFSNAPEDQQDDAGGVDGNMIATLAVNHVTSTGNSSHQGRVIIGQIHAASDEPVRVYYRLLDGHTKGSIYIAHEPSNGNSEQWYNMIGSRSNSASEPEDGIELDEKFSFEIDVVGNTLNVSIMRDGKDTITQTVNMENSGYDGYYVKDGETLEDYMYFKAGAYNQNNSGDTSDYVQVTFYSLSKTH</sequence>
<protein>
    <submittedName>
        <fullName evidence="4">Polysaccharide lyase family 7 protein</fullName>
    </submittedName>
</protein>
<name>A0ABU9HDA1_9GAMM</name>
<dbReference type="InterPro" id="IPR013320">
    <property type="entry name" value="ConA-like_dom_sf"/>
</dbReference>